<dbReference type="AlphaFoldDB" id="A0A9P5NX85"/>
<protein>
    <submittedName>
        <fullName evidence="1">Uncharacterized protein</fullName>
    </submittedName>
</protein>
<sequence length="288" mass="33061">MFLSILSLNPHFHLPHIDKTRKTFAKDIEQSRLTARAFGSSPKPFSPSSASPIVFTPIRSIIFTKRNMGSKGPRIEDEGQGYIVETPICQGKILEVINVETHETLAPYLGRQEKLGRKLLFQSHGCWTQAFNQEKMNMAQTQLTKRTRQILVFIQVDFWRIILETLLFTCHEISIDEERKHEGSEMEAHTEIAVEAVPRFSFYASIVSTEEETIASNFKALGYIIIGYCLLTPSFQNAQPVIRKAYTKRVHMKTRDRQTGSEAAEYSQTTEFIYQTTRKKCFIAMLEL</sequence>
<accession>A0A9P5NX85</accession>
<proteinExistence type="predicted"/>
<evidence type="ECO:0000313" key="2">
    <source>
        <dbReference type="Proteomes" id="UP000724874"/>
    </source>
</evidence>
<gene>
    <name evidence="1" type="ORF">CPB84DRAFT_1820883</name>
</gene>
<reference evidence="1" key="1">
    <citation type="submission" date="2020-11" db="EMBL/GenBank/DDBJ databases">
        <authorList>
            <consortium name="DOE Joint Genome Institute"/>
            <person name="Ahrendt S."/>
            <person name="Riley R."/>
            <person name="Andreopoulos W."/>
            <person name="LaButti K."/>
            <person name="Pangilinan J."/>
            <person name="Ruiz-duenas F.J."/>
            <person name="Barrasa J.M."/>
            <person name="Sanchez-Garcia M."/>
            <person name="Camarero S."/>
            <person name="Miyauchi S."/>
            <person name="Serrano A."/>
            <person name="Linde D."/>
            <person name="Babiker R."/>
            <person name="Drula E."/>
            <person name="Ayuso-Fernandez I."/>
            <person name="Pacheco R."/>
            <person name="Padilla G."/>
            <person name="Ferreira P."/>
            <person name="Barriuso J."/>
            <person name="Kellner H."/>
            <person name="Castanera R."/>
            <person name="Alfaro M."/>
            <person name="Ramirez L."/>
            <person name="Pisabarro A.G."/>
            <person name="Kuo A."/>
            <person name="Tritt A."/>
            <person name="Lipzen A."/>
            <person name="He G."/>
            <person name="Yan M."/>
            <person name="Ng V."/>
            <person name="Cullen D."/>
            <person name="Martin F."/>
            <person name="Rosso M.-N."/>
            <person name="Henrissat B."/>
            <person name="Hibbett D."/>
            <person name="Martinez A.T."/>
            <person name="Grigoriev I.V."/>
        </authorList>
    </citation>
    <scope>NUCLEOTIDE SEQUENCE</scope>
    <source>
        <strain evidence="1">AH 44721</strain>
    </source>
</reference>
<organism evidence="1 2">
    <name type="scientific">Gymnopilus junonius</name>
    <name type="common">Spectacular rustgill mushroom</name>
    <name type="synonym">Gymnopilus spectabilis subsp. junonius</name>
    <dbReference type="NCBI Taxonomy" id="109634"/>
    <lineage>
        <taxon>Eukaryota</taxon>
        <taxon>Fungi</taxon>
        <taxon>Dikarya</taxon>
        <taxon>Basidiomycota</taxon>
        <taxon>Agaricomycotina</taxon>
        <taxon>Agaricomycetes</taxon>
        <taxon>Agaricomycetidae</taxon>
        <taxon>Agaricales</taxon>
        <taxon>Agaricineae</taxon>
        <taxon>Hymenogastraceae</taxon>
        <taxon>Gymnopilus</taxon>
    </lineage>
</organism>
<keyword evidence="2" id="KW-1185">Reference proteome</keyword>
<comment type="caution">
    <text evidence="1">The sequence shown here is derived from an EMBL/GenBank/DDBJ whole genome shotgun (WGS) entry which is preliminary data.</text>
</comment>
<name>A0A9P5NX85_GYMJU</name>
<dbReference type="EMBL" id="JADNYJ010000003">
    <property type="protein sequence ID" value="KAF8912233.1"/>
    <property type="molecule type" value="Genomic_DNA"/>
</dbReference>
<evidence type="ECO:0000313" key="1">
    <source>
        <dbReference type="EMBL" id="KAF8912233.1"/>
    </source>
</evidence>
<dbReference type="Proteomes" id="UP000724874">
    <property type="component" value="Unassembled WGS sequence"/>
</dbReference>